<proteinExistence type="inferred from homology"/>
<evidence type="ECO:0000256" key="5">
    <source>
        <dbReference type="ARBA" id="ARBA00022692"/>
    </source>
</evidence>
<evidence type="ECO:0000256" key="11">
    <source>
        <dbReference type="SAM" id="MobiDB-lite"/>
    </source>
</evidence>
<gene>
    <name evidence="12" type="primary">secG</name>
    <name evidence="12" type="ORF">IAB99_02885</name>
</gene>
<dbReference type="GO" id="GO:0015450">
    <property type="term" value="F:protein-transporting ATPase activity"/>
    <property type="evidence" value="ECO:0007669"/>
    <property type="project" value="UniProtKB-UniRule"/>
</dbReference>
<dbReference type="EMBL" id="JADIMH010000015">
    <property type="protein sequence ID" value="MBO8466693.1"/>
    <property type="molecule type" value="Genomic_DNA"/>
</dbReference>
<evidence type="ECO:0000256" key="6">
    <source>
        <dbReference type="ARBA" id="ARBA00022927"/>
    </source>
</evidence>
<evidence type="ECO:0000256" key="1">
    <source>
        <dbReference type="ARBA" id="ARBA00004651"/>
    </source>
</evidence>
<organism evidence="12 13">
    <name type="scientific">Candidatus Cryptobacteroides faecipullorum</name>
    <dbReference type="NCBI Taxonomy" id="2840764"/>
    <lineage>
        <taxon>Bacteria</taxon>
        <taxon>Pseudomonadati</taxon>
        <taxon>Bacteroidota</taxon>
        <taxon>Bacteroidia</taxon>
        <taxon>Bacteroidales</taxon>
        <taxon>Candidatus Cryptobacteroides</taxon>
    </lineage>
</organism>
<keyword evidence="9 10" id="KW-0472">Membrane</keyword>
<keyword evidence="7 10" id="KW-1133">Transmembrane helix</keyword>
<comment type="caution">
    <text evidence="12">The sequence shown here is derived from an EMBL/GenBank/DDBJ whole genome shotgun (WGS) entry which is preliminary data.</text>
</comment>
<evidence type="ECO:0000256" key="4">
    <source>
        <dbReference type="ARBA" id="ARBA00022475"/>
    </source>
</evidence>
<evidence type="ECO:0000256" key="8">
    <source>
        <dbReference type="ARBA" id="ARBA00023010"/>
    </source>
</evidence>
<feature type="transmembrane region" description="Helical" evidence="10">
    <location>
        <begin position="6"/>
        <end position="25"/>
    </location>
</feature>
<dbReference type="GO" id="GO:0009306">
    <property type="term" value="P:protein secretion"/>
    <property type="evidence" value="ECO:0007669"/>
    <property type="project" value="UniProtKB-UniRule"/>
</dbReference>
<protein>
    <recommendedName>
        <fullName evidence="10">Protein-export membrane protein SecG</fullName>
    </recommendedName>
</protein>
<evidence type="ECO:0000256" key="2">
    <source>
        <dbReference type="ARBA" id="ARBA00008445"/>
    </source>
</evidence>
<keyword evidence="8 10" id="KW-0811">Translocation</keyword>
<dbReference type="GO" id="GO:0005886">
    <property type="term" value="C:plasma membrane"/>
    <property type="evidence" value="ECO:0007669"/>
    <property type="project" value="UniProtKB-SubCell"/>
</dbReference>
<sequence>MNVLFTILTVLVIIASVLVTIVVLLQNSKGGGLASNFVAGNQTFGVRKTADILEKITWGLVAFIFVFSIATTFTTTGSGKNEVDITDKVENAASDQVPEFPSAPLQQSAPAQEAPAAETPAE</sequence>
<evidence type="ECO:0000256" key="10">
    <source>
        <dbReference type="RuleBase" id="RU365087"/>
    </source>
</evidence>
<reference evidence="12" key="1">
    <citation type="submission" date="2020-10" db="EMBL/GenBank/DDBJ databases">
        <authorList>
            <person name="Gilroy R."/>
        </authorList>
    </citation>
    <scope>NUCLEOTIDE SEQUENCE</scope>
    <source>
        <strain evidence="12">B1-15692</strain>
    </source>
</reference>
<comment type="similarity">
    <text evidence="2 10">Belongs to the SecG family.</text>
</comment>
<comment type="function">
    <text evidence="10">Involved in protein export. Participates in an early event of protein translocation.</text>
</comment>
<dbReference type="Pfam" id="PF03840">
    <property type="entry name" value="SecG"/>
    <property type="match status" value="1"/>
</dbReference>
<feature type="region of interest" description="Disordered" evidence="11">
    <location>
        <begin position="96"/>
        <end position="122"/>
    </location>
</feature>
<dbReference type="Proteomes" id="UP000823660">
    <property type="component" value="Unassembled WGS sequence"/>
</dbReference>
<evidence type="ECO:0000313" key="12">
    <source>
        <dbReference type="EMBL" id="MBO8466693.1"/>
    </source>
</evidence>
<dbReference type="PANTHER" id="PTHR34182">
    <property type="entry name" value="PROTEIN-EXPORT MEMBRANE PROTEIN SECG"/>
    <property type="match status" value="1"/>
</dbReference>
<dbReference type="GO" id="GO:0043952">
    <property type="term" value="P:protein transport by the Sec complex"/>
    <property type="evidence" value="ECO:0007669"/>
    <property type="project" value="TreeGrafter"/>
</dbReference>
<dbReference type="AlphaFoldDB" id="A0A9D9I7S1"/>
<accession>A0A9D9I7S1</accession>
<dbReference type="InterPro" id="IPR004692">
    <property type="entry name" value="SecG"/>
</dbReference>
<name>A0A9D9I7S1_9BACT</name>
<reference evidence="12" key="2">
    <citation type="journal article" date="2021" name="PeerJ">
        <title>Extensive microbial diversity within the chicken gut microbiome revealed by metagenomics and culture.</title>
        <authorList>
            <person name="Gilroy R."/>
            <person name="Ravi A."/>
            <person name="Getino M."/>
            <person name="Pursley I."/>
            <person name="Horton D.L."/>
            <person name="Alikhan N.F."/>
            <person name="Baker D."/>
            <person name="Gharbi K."/>
            <person name="Hall N."/>
            <person name="Watson M."/>
            <person name="Adriaenssens E.M."/>
            <person name="Foster-Nyarko E."/>
            <person name="Jarju S."/>
            <person name="Secka A."/>
            <person name="Antonio M."/>
            <person name="Oren A."/>
            <person name="Chaudhuri R.R."/>
            <person name="La Ragione R."/>
            <person name="Hildebrand F."/>
            <person name="Pallen M.J."/>
        </authorList>
    </citation>
    <scope>NUCLEOTIDE SEQUENCE</scope>
    <source>
        <strain evidence="12">B1-15692</strain>
    </source>
</reference>
<feature type="compositionally biased region" description="Low complexity" evidence="11">
    <location>
        <begin position="102"/>
        <end position="122"/>
    </location>
</feature>
<dbReference type="NCBIfam" id="TIGR00810">
    <property type="entry name" value="secG"/>
    <property type="match status" value="1"/>
</dbReference>
<dbReference type="PANTHER" id="PTHR34182:SF1">
    <property type="entry name" value="PROTEIN-EXPORT MEMBRANE PROTEIN SECG"/>
    <property type="match status" value="1"/>
</dbReference>
<evidence type="ECO:0000256" key="3">
    <source>
        <dbReference type="ARBA" id="ARBA00022448"/>
    </source>
</evidence>
<feature type="transmembrane region" description="Helical" evidence="10">
    <location>
        <begin position="56"/>
        <end position="74"/>
    </location>
</feature>
<comment type="subcellular location">
    <subcellularLocation>
        <location evidence="1 10">Cell membrane</location>
        <topology evidence="1 10">Multi-pass membrane protein</topology>
    </subcellularLocation>
</comment>
<keyword evidence="5 10" id="KW-0812">Transmembrane</keyword>
<keyword evidence="6 10" id="KW-0653">Protein transport</keyword>
<evidence type="ECO:0000313" key="13">
    <source>
        <dbReference type="Proteomes" id="UP000823660"/>
    </source>
</evidence>
<keyword evidence="4 10" id="KW-1003">Cell membrane</keyword>
<evidence type="ECO:0000256" key="7">
    <source>
        <dbReference type="ARBA" id="ARBA00022989"/>
    </source>
</evidence>
<evidence type="ECO:0000256" key="9">
    <source>
        <dbReference type="ARBA" id="ARBA00023136"/>
    </source>
</evidence>
<dbReference type="GO" id="GO:0065002">
    <property type="term" value="P:intracellular protein transmembrane transport"/>
    <property type="evidence" value="ECO:0007669"/>
    <property type="project" value="TreeGrafter"/>
</dbReference>
<keyword evidence="3 10" id="KW-0813">Transport</keyword>